<dbReference type="Pfam" id="PF12705">
    <property type="entry name" value="PDDEXK_1"/>
    <property type="match status" value="1"/>
</dbReference>
<dbReference type="EMBL" id="BJNT01000012">
    <property type="protein sequence ID" value="GEC86332.1"/>
    <property type="molecule type" value="Genomic_DNA"/>
</dbReference>
<dbReference type="RefSeq" id="WP_141329944.1">
    <property type="nucleotide sequence ID" value="NZ_BJNT01000012.1"/>
</dbReference>
<dbReference type="GO" id="GO:0004386">
    <property type="term" value="F:helicase activity"/>
    <property type="evidence" value="ECO:0007669"/>
    <property type="project" value="UniProtKB-KW"/>
</dbReference>
<comment type="caution">
    <text evidence="5">The sequence shown here is derived from an EMBL/GenBank/DDBJ whole genome shotgun (WGS) entry which is preliminary data.</text>
</comment>
<dbReference type="GO" id="GO:0006281">
    <property type="term" value="P:DNA repair"/>
    <property type="evidence" value="ECO:0007669"/>
    <property type="project" value="UniProtKB-KW"/>
</dbReference>
<dbReference type="GeneID" id="82887777"/>
<keyword evidence="2" id="KW-0378">Hydrolase</keyword>
<organism evidence="5 6">
    <name type="scientific">Corynebacterium variabile</name>
    <dbReference type="NCBI Taxonomy" id="1727"/>
    <lineage>
        <taxon>Bacteria</taxon>
        <taxon>Bacillati</taxon>
        <taxon>Actinomycetota</taxon>
        <taxon>Actinomycetes</taxon>
        <taxon>Mycobacteriales</taxon>
        <taxon>Corynebacteriaceae</taxon>
        <taxon>Corynebacterium</taxon>
    </lineage>
</organism>
<evidence type="ECO:0000256" key="2">
    <source>
        <dbReference type="ARBA" id="ARBA00022806"/>
    </source>
</evidence>
<feature type="domain" description="PD-(D/E)XK endonuclease-like" evidence="4">
    <location>
        <begin position="590"/>
        <end position="854"/>
    </location>
</feature>
<accession>A0A4Y4C3B9</accession>
<proteinExistence type="predicted"/>
<keyword evidence="3" id="KW-0234">DNA repair</keyword>
<gene>
    <name evidence="5" type="ORF">CVA01_16460</name>
</gene>
<dbReference type="InterPro" id="IPR038726">
    <property type="entry name" value="PDDEXK_AddAB-type"/>
</dbReference>
<evidence type="ECO:0000313" key="6">
    <source>
        <dbReference type="Proteomes" id="UP000319986"/>
    </source>
</evidence>
<keyword evidence="2" id="KW-0067">ATP-binding</keyword>
<reference evidence="5 6" key="1">
    <citation type="submission" date="2019-06" db="EMBL/GenBank/DDBJ databases">
        <title>Whole genome shotgun sequence of Corynebacterium variabile NBRC 15286.</title>
        <authorList>
            <person name="Hosoyama A."/>
            <person name="Uohara A."/>
            <person name="Ohji S."/>
            <person name="Ichikawa N."/>
        </authorList>
    </citation>
    <scope>NUCLEOTIDE SEQUENCE [LARGE SCALE GENOMIC DNA]</scope>
    <source>
        <strain evidence="5 6">NBRC 15286</strain>
    </source>
</reference>
<dbReference type="AlphaFoldDB" id="A0A4Y4C3B9"/>
<dbReference type="Proteomes" id="UP000319986">
    <property type="component" value="Unassembled WGS sequence"/>
</dbReference>
<sequence>MHITFGWGFDTARWTTATTPATLGSVVTGPTGLADILATRLALTRPDLDRSTRIAAYRSALGQVVATAAPGSWPAAGFSHDPWTVARELLAWRDQLVSAGWNPTDTAGTDTPERLGVLVRVEALLPTTAGWAPGPADTLRTIDTTLADLVTNGTDWPLGIDAVALDHPVNDLPPLWRRILTNLTALGVPVTELPEPAPLSDLTVLTADTEWDAAPAVARLLTDLETAGEHHTFLAGRSTQLLDRELLRLGGTPVGVRARGVSPLAQVIPVFLRAVTAPHDVSALADLLNVTVPGIDERSTFPLLPGALRRTLIDALNQEPGVGGPAWTTAVNTTLDGAGPEDAQSVREFDELIRLIPLTDDDGLDTSLVAAHLDWLGRQFQRFSREDNEPARVTALISTVSTLVTGLGARISAHELDQVVSEVTGTGGLRVHSEASAARDTVTSPGQLGTGTAPVIWWLPTDEHRSVRDLLRPAESAWLENAGVALPDPEMLARLTLRSELRALRRRGRVTAVLPARVDGERAAEHAALTFLINDLPRKTDTTFDDLQKSTREVATLPDDRAHVPDTLEFCIPDPVSRTVTGGEHLIPTRISYSQWEKLLVHPLEWLLDRRLGIRAGGLVDVPTGNRMVGTWLHATVENIVNRRLDENNGDPVTVYVTAHEVTEELEALLPVYASELALPGRSRDRGATIALAVRSITGLFTALEDAGIRVRAVEAEFETTLTGSHGRDGEPLVLGGFRDMDVIMADGTDGVIDLKYTFAKKKYRDAVANGTALQLAVYAASVAGAPGTGQRLADVPVAYFSLHNDLLHTADPRFGLGEDTLEVSVADGGAPTADELWERAVTGLNRILDDLRAGQLTDLGNLLVLQDADPDSNSSEGTTEETRAALAAAGETGYLPAASAKYTDLALVTGVEGDRA</sequence>
<keyword evidence="2" id="KW-0347">Helicase</keyword>
<evidence type="ECO:0000259" key="4">
    <source>
        <dbReference type="Pfam" id="PF12705"/>
    </source>
</evidence>
<evidence type="ECO:0000313" key="5">
    <source>
        <dbReference type="EMBL" id="GEC86332.1"/>
    </source>
</evidence>
<evidence type="ECO:0000256" key="1">
    <source>
        <dbReference type="ARBA" id="ARBA00022763"/>
    </source>
</evidence>
<name>A0A4Y4C3B9_9CORY</name>
<protein>
    <recommendedName>
        <fullName evidence="4">PD-(D/E)XK endonuclease-like domain-containing protein</fullName>
    </recommendedName>
</protein>
<evidence type="ECO:0000256" key="3">
    <source>
        <dbReference type="ARBA" id="ARBA00023204"/>
    </source>
</evidence>
<keyword evidence="2" id="KW-0547">Nucleotide-binding</keyword>
<keyword evidence="1" id="KW-0227">DNA damage</keyword>